<protein>
    <recommendedName>
        <fullName evidence="2">Nephrocystin 3-like N-terminal domain-containing protein</fullName>
    </recommendedName>
</protein>
<dbReference type="InterPro" id="IPR027417">
    <property type="entry name" value="P-loop_NTPase"/>
</dbReference>
<comment type="caution">
    <text evidence="3">The sequence shown here is derived from an EMBL/GenBank/DDBJ whole genome shotgun (WGS) entry which is preliminary data.</text>
</comment>
<dbReference type="Gene3D" id="3.40.50.1820">
    <property type="entry name" value="alpha/beta hydrolase"/>
    <property type="match status" value="1"/>
</dbReference>
<gene>
    <name evidence="3" type="ORF">Daesc_001179</name>
</gene>
<sequence length="1305" mass="148415">MATPLQKGKVYRLRNLPKHVDRQSAAELLSKHIDEALPQDIRISSLVSVIDSRVRVPTKTATLTFEKKDLITRFKSNDCEWTFNDPALESPLILDSHFSGLTPLNEVAPELHQYDCIAISGLASHPLGSWQPHGSDKSFMWIRDELPQFLPTVRFILYGYDTQLHESTSFQRVTDLANSLVNVLQADGWTSPTAKRLIFLAHSLGGVLLKQAFLMLIGAGQQQKSISNLIAGAIFFGVPSRGMDIHDVSRMLGDQPNKDALVSEISAKSDYLSRLEKKFAGASLLRQIKMYWAYETKLTPTITSVNNSHSRSGPGTVLVSPGSATAERCYEDPSSTIQIDENHSDMVKFTCGDYKIRIIANGLANICGIHPVFNPSDLETASTSALTNSGYFHGDDAPCTQSLQLTQERIKYRETVPDPTVWDNKDVAAILESLRVPDRDLRMQQVDPAANCTFDWVYDNISTGLSEWLQRGEGTFWISGKPGSGKSTMMKFIYNDPRTSELLHQWRSRSREITASFFFHHRGNHIQKSFEGLLRSIISQILEKEPLMLQVIRSAFDEEYLKQVQIRGLGTLQVDILNLAELCDLTKDATLDQDIKNIIRSLDFQPSSSPARVMSLEFKIYILILKHSTQFESFPIPNTRYLTWDPKNQRDIEHIIGNHRLSDKYVNEVRTILGRHQSRIDIQNEITRDEWSRSRLENILLRICSQTLLDLDLFLVLDALDEYDGRPEFVSGFLKDLTRPTGFPRTKVRILFSSRPWDVFQREFEASPGFRIHEHTEGDIRNYCVSSICSTFNEPGCLLQFVKPIVTRSRGVFLWVKLVLHDLFRIVNDHRYARDSLEVDLRNALDSMPDELEEYYIAIIERIPLATRWETYVVLESLLRCEGSITALMLRSVVACSTDRIYPNPTQWRHNGMYSNGIESQQFIRRVAGGLVDVASGFAQLMHQTVKEFIETPQFRHLVLGHNRADVTEENGHSFLAKYFFLEGSYIDYIADSTKIPRRIDNEFFFHAFEAERTTGVSLYDFFASLSDEDPCQWVSSSLPFATFSSLQLYLEDAHKADPNAIANSTTVILSLAATMAIKRSYNHRKIVECLVSKGLVVEKDLIGLSRILCAIWSIRQSEDGGEQYKDIAGELISKLKDTEIPIDWTRVPIEEYANLAGLARSTILYLCPLDIAARLLEQGANPNAEDNLGRSPLDYILSSRSVHPPDPIYLYRLSIELIKHGGLLRKTTPDEWSTYIHHLEKNGANTQIFKDYGFPAWGRTPSVPPSHAQRREITAEPDWHLVRRPYMRPQAGYSPRYRPNIHLP</sequence>
<feature type="domain" description="Nephrocystin 3-like N-terminal" evidence="2">
    <location>
        <begin position="453"/>
        <end position="560"/>
    </location>
</feature>
<dbReference type="PANTHER" id="PTHR10039:SF5">
    <property type="entry name" value="NACHT DOMAIN-CONTAINING PROTEIN"/>
    <property type="match status" value="1"/>
</dbReference>
<keyword evidence="4" id="KW-1185">Reference proteome</keyword>
<evidence type="ECO:0000313" key="3">
    <source>
        <dbReference type="EMBL" id="KAK6958380.1"/>
    </source>
</evidence>
<dbReference type="Pfam" id="PF24883">
    <property type="entry name" value="NPHP3_N"/>
    <property type="match status" value="1"/>
</dbReference>
<reference evidence="3 4" key="1">
    <citation type="journal article" date="2024" name="Front Chem Biol">
        <title>Unveiling the potential of Daldinia eschscholtzii MFLUCC 19-0629 through bioactivity and bioinformatics studies for enhanced sustainable agriculture production.</title>
        <authorList>
            <person name="Brooks S."/>
            <person name="Weaver J.A."/>
            <person name="Klomchit A."/>
            <person name="Alharthi S.A."/>
            <person name="Onlamun T."/>
            <person name="Nurani R."/>
            <person name="Vong T.K."/>
            <person name="Alberti F."/>
            <person name="Greco C."/>
        </authorList>
    </citation>
    <scope>NUCLEOTIDE SEQUENCE [LARGE SCALE GENOMIC DNA]</scope>
    <source>
        <strain evidence="3">MFLUCC 19-0629</strain>
    </source>
</reference>
<keyword evidence="1" id="KW-0677">Repeat</keyword>
<dbReference type="InterPro" id="IPR056884">
    <property type="entry name" value="NPHP3-like_N"/>
</dbReference>
<dbReference type="PANTHER" id="PTHR10039">
    <property type="entry name" value="AMELOGENIN"/>
    <property type="match status" value="1"/>
</dbReference>
<dbReference type="SUPFAM" id="SSF52540">
    <property type="entry name" value="P-loop containing nucleoside triphosphate hydrolases"/>
    <property type="match status" value="1"/>
</dbReference>
<dbReference type="EMBL" id="JBANMG010000001">
    <property type="protein sequence ID" value="KAK6958380.1"/>
    <property type="molecule type" value="Genomic_DNA"/>
</dbReference>
<organism evidence="3 4">
    <name type="scientific">Daldinia eschscholtzii</name>
    <dbReference type="NCBI Taxonomy" id="292717"/>
    <lineage>
        <taxon>Eukaryota</taxon>
        <taxon>Fungi</taxon>
        <taxon>Dikarya</taxon>
        <taxon>Ascomycota</taxon>
        <taxon>Pezizomycotina</taxon>
        <taxon>Sordariomycetes</taxon>
        <taxon>Xylariomycetidae</taxon>
        <taxon>Xylariales</taxon>
        <taxon>Hypoxylaceae</taxon>
        <taxon>Daldinia</taxon>
    </lineage>
</organism>
<dbReference type="SUPFAM" id="SSF48403">
    <property type="entry name" value="Ankyrin repeat"/>
    <property type="match status" value="1"/>
</dbReference>
<accession>A0AAX6N0E1</accession>
<evidence type="ECO:0000256" key="1">
    <source>
        <dbReference type="ARBA" id="ARBA00022737"/>
    </source>
</evidence>
<name>A0AAX6N0E1_9PEZI</name>
<dbReference type="SUPFAM" id="SSF53474">
    <property type="entry name" value="alpha/beta-Hydrolases"/>
    <property type="match status" value="1"/>
</dbReference>
<evidence type="ECO:0000259" key="2">
    <source>
        <dbReference type="Pfam" id="PF24883"/>
    </source>
</evidence>
<evidence type="ECO:0000313" key="4">
    <source>
        <dbReference type="Proteomes" id="UP001369815"/>
    </source>
</evidence>
<proteinExistence type="predicted"/>
<dbReference type="Proteomes" id="UP001369815">
    <property type="component" value="Unassembled WGS sequence"/>
</dbReference>
<dbReference type="Gene3D" id="1.25.40.20">
    <property type="entry name" value="Ankyrin repeat-containing domain"/>
    <property type="match status" value="1"/>
</dbReference>
<dbReference type="InterPro" id="IPR029058">
    <property type="entry name" value="AB_hydrolase_fold"/>
</dbReference>
<dbReference type="InterPro" id="IPR036770">
    <property type="entry name" value="Ankyrin_rpt-contain_sf"/>
</dbReference>